<feature type="transmembrane region" description="Helical" evidence="7">
    <location>
        <begin position="12"/>
        <end position="32"/>
    </location>
</feature>
<keyword evidence="2 7" id="KW-0813">Transport</keyword>
<comment type="similarity">
    <text evidence="7">Belongs to the binding-protein-dependent transport system permease family.</text>
</comment>
<feature type="domain" description="ABC transmembrane type-1" evidence="8">
    <location>
        <begin position="71"/>
        <end position="282"/>
    </location>
</feature>
<evidence type="ECO:0000256" key="3">
    <source>
        <dbReference type="ARBA" id="ARBA00022475"/>
    </source>
</evidence>
<comment type="subcellular location">
    <subcellularLocation>
        <location evidence="1 7">Cell membrane</location>
        <topology evidence="1 7">Multi-pass membrane protein</topology>
    </subcellularLocation>
</comment>
<dbReference type="Proteomes" id="UP000095558">
    <property type="component" value="Unassembled WGS sequence"/>
</dbReference>
<dbReference type="Gene3D" id="1.10.3720.10">
    <property type="entry name" value="MetI-like"/>
    <property type="match status" value="1"/>
</dbReference>
<dbReference type="SUPFAM" id="SSF161098">
    <property type="entry name" value="MetI-like"/>
    <property type="match status" value="1"/>
</dbReference>
<protein>
    <submittedName>
        <fullName evidence="9">Sugar ABC transporter permease</fullName>
    </submittedName>
</protein>
<feature type="transmembrane region" description="Helical" evidence="7">
    <location>
        <begin position="160"/>
        <end position="182"/>
    </location>
</feature>
<dbReference type="OrthoDB" id="145927at2"/>
<evidence type="ECO:0000256" key="7">
    <source>
        <dbReference type="RuleBase" id="RU363032"/>
    </source>
</evidence>
<dbReference type="PANTHER" id="PTHR30193">
    <property type="entry name" value="ABC TRANSPORTER PERMEASE PROTEIN"/>
    <property type="match status" value="1"/>
</dbReference>
<evidence type="ECO:0000259" key="8">
    <source>
        <dbReference type="PROSITE" id="PS50928"/>
    </source>
</evidence>
<dbReference type="GO" id="GO:0005886">
    <property type="term" value="C:plasma membrane"/>
    <property type="evidence" value="ECO:0007669"/>
    <property type="project" value="UniProtKB-SubCell"/>
</dbReference>
<feature type="transmembrane region" description="Helical" evidence="7">
    <location>
        <begin position="76"/>
        <end position="97"/>
    </location>
</feature>
<feature type="transmembrane region" description="Helical" evidence="7">
    <location>
        <begin position="109"/>
        <end position="129"/>
    </location>
</feature>
<name>A0A174GND0_9CLOT</name>
<dbReference type="PROSITE" id="PS50928">
    <property type="entry name" value="ABC_TM1"/>
    <property type="match status" value="1"/>
</dbReference>
<proteinExistence type="inferred from homology"/>
<dbReference type="AlphaFoldDB" id="A0A174GND0"/>
<reference evidence="9 10" key="1">
    <citation type="submission" date="2015-09" db="EMBL/GenBank/DDBJ databases">
        <authorList>
            <consortium name="Pathogen Informatics"/>
        </authorList>
    </citation>
    <scope>NUCLEOTIDE SEQUENCE [LARGE SCALE GENOMIC DNA]</scope>
    <source>
        <strain evidence="9 10">2789STDY5834855</strain>
    </source>
</reference>
<dbReference type="InterPro" id="IPR035906">
    <property type="entry name" value="MetI-like_sf"/>
</dbReference>
<organism evidence="9 10">
    <name type="scientific">Clostridium disporicum</name>
    <dbReference type="NCBI Taxonomy" id="84024"/>
    <lineage>
        <taxon>Bacteria</taxon>
        <taxon>Bacillati</taxon>
        <taxon>Bacillota</taxon>
        <taxon>Clostridia</taxon>
        <taxon>Eubacteriales</taxon>
        <taxon>Clostridiaceae</taxon>
        <taxon>Clostridium</taxon>
    </lineage>
</organism>
<dbReference type="InterPro" id="IPR051393">
    <property type="entry name" value="ABC_transporter_permease"/>
</dbReference>
<evidence type="ECO:0000256" key="4">
    <source>
        <dbReference type="ARBA" id="ARBA00022692"/>
    </source>
</evidence>
<sequence length="294" mass="33220">MFKNVSYKTQRKFIIALFLLIPLTLLFVFTYLPAINMISYSFTNWKGYGAKTFIGLENYINIFSDPEVFSVLKNSLYYFVGGLIQLALAFVFAVIINSKIKGKSFFKSLFFFPYLINGVAISLMFLFFFQPNGTLDTVLSMLGLDSIIRQWLGDAHYVNFSLAFTSIWRFFGYNFIIFLGALQSISDEVLEAADLDGAGDWQKIRYIYIPSVKRIIQLNLILNISGAISVFEIPYIMTGGSNGSSTFVIETIKTAFTYNKVGKASAMAVIVMLIVAAVALIQNIFFKEEKEYAK</sequence>
<gene>
    <name evidence="9" type="primary">ugpA_4</name>
    <name evidence="9" type="ORF">ERS852470_01630</name>
</gene>
<feature type="transmembrane region" description="Helical" evidence="7">
    <location>
        <begin position="266"/>
        <end position="286"/>
    </location>
</feature>
<evidence type="ECO:0000256" key="2">
    <source>
        <dbReference type="ARBA" id="ARBA00022448"/>
    </source>
</evidence>
<feature type="transmembrane region" description="Helical" evidence="7">
    <location>
        <begin position="215"/>
        <end position="237"/>
    </location>
</feature>
<dbReference type="CDD" id="cd06261">
    <property type="entry name" value="TM_PBP2"/>
    <property type="match status" value="1"/>
</dbReference>
<evidence type="ECO:0000313" key="10">
    <source>
        <dbReference type="Proteomes" id="UP000095558"/>
    </source>
</evidence>
<evidence type="ECO:0000256" key="6">
    <source>
        <dbReference type="ARBA" id="ARBA00023136"/>
    </source>
</evidence>
<dbReference type="Pfam" id="PF00528">
    <property type="entry name" value="BPD_transp_1"/>
    <property type="match status" value="1"/>
</dbReference>
<dbReference type="InterPro" id="IPR000515">
    <property type="entry name" value="MetI-like"/>
</dbReference>
<keyword evidence="6 7" id="KW-0472">Membrane</keyword>
<keyword evidence="4 7" id="KW-0812">Transmembrane</keyword>
<accession>A0A174GND0</accession>
<dbReference type="GeneID" id="83012007"/>
<evidence type="ECO:0000256" key="1">
    <source>
        <dbReference type="ARBA" id="ARBA00004651"/>
    </source>
</evidence>
<dbReference type="PANTHER" id="PTHR30193:SF37">
    <property type="entry name" value="INNER MEMBRANE ABC TRANSPORTER PERMEASE PROTEIN YCJO"/>
    <property type="match status" value="1"/>
</dbReference>
<evidence type="ECO:0000256" key="5">
    <source>
        <dbReference type="ARBA" id="ARBA00022989"/>
    </source>
</evidence>
<keyword evidence="5 7" id="KW-1133">Transmembrane helix</keyword>
<dbReference type="EMBL" id="CYZV01000016">
    <property type="protein sequence ID" value="CUO17621.1"/>
    <property type="molecule type" value="Genomic_DNA"/>
</dbReference>
<evidence type="ECO:0000313" key="9">
    <source>
        <dbReference type="EMBL" id="CUO17621.1"/>
    </source>
</evidence>
<dbReference type="RefSeq" id="WP_042398408.1">
    <property type="nucleotide sequence ID" value="NZ_CYYT01000025.1"/>
</dbReference>
<keyword evidence="3" id="KW-1003">Cell membrane</keyword>
<dbReference type="GO" id="GO:0055085">
    <property type="term" value="P:transmembrane transport"/>
    <property type="evidence" value="ECO:0007669"/>
    <property type="project" value="InterPro"/>
</dbReference>